<evidence type="ECO:0000256" key="12">
    <source>
        <dbReference type="ARBA" id="ARBA00032932"/>
    </source>
</evidence>
<keyword evidence="9 14" id="KW-0472">Membrane</keyword>
<evidence type="ECO:0000256" key="2">
    <source>
        <dbReference type="ARBA" id="ARBA00010621"/>
    </source>
</evidence>
<evidence type="ECO:0000256" key="1">
    <source>
        <dbReference type="ARBA" id="ARBA00004651"/>
    </source>
</evidence>
<dbReference type="HAMAP" id="MF_01006">
    <property type="entry name" value="Undec_diphosphatase"/>
    <property type="match status" value="1"/>
</dbReference>
<keyword evidence="10 14" id="KW-0046">Antibiotic resistance</keyword>
<dbReference type="GO" id="GO:0046677">
    <property type="term" value="P:response to antibiotic"/>
    <property type="evidence" value="ECO:0007669"/>
    <property type="project" value="UniProtKB-UniRule"/>
</dbReference>
<dbReference type="RefSeq" id="WP_076665784.1">
    <property type="nucleotide sequence ID" value="NZ_FTPP01000001.1"/>
</dbReference>
<evidence type="ECO:0000256" key="8">
    <source>
        <dbReference type="ARBA" id="ARBA00022989"/>
    </source>
</evidence>
<dbReference type="GO" id="GO:0009252">
    <property type="term" value="P:peptidoglycan biosynthetic process"/>
    <property type="evidence" value="ECO:0007669"/>
    <property type="project" value="UniProtKB-KW"/>
</dbReference>
<feature type="transmembrane region" description="Helical" evidence="14">
    <location>
        <begin position="255"/>
        <end position="275"/>
    </location>
</feature>
<keyword evidence="14" id="KW-0961">Cell wall biogenesis/degradation</keyword>
<comment type="similarity">
    <text evidence="2 14">Belongs to the UppP family.</text>
</comment>
<evidence type="ECO:0000256" key="5">
    <source>
        <dbReference type="ARBA" id="ARBA00022475"/>
    </source>
</evidence>
<dbReference type="EC" id="3.6.1.27" evidence="3 14"/>
<dbReference type="OrthoDB" id="9808289at2"/>
<dbReference type="PANTHER" id="PTHR30622:SF3">
    <property type="entry name" value="UNDECAPRENYL-DIPHOSPHATASE"/>
    <property type="match status" value="1"/>
</dbReference>
<keyword evidence="14" id="KW-0133">Cell shape</keyword>
<evidence type="ECO:0000256" key="6">
    <source>
        <dbReference type="ARBA" id="ARBA00022692"/>
    </source>
</evidence>
<evidence type="ECO:0000256" key="13">
    <source>
        <dbReference type="ARBA" id="ARBA00047594"/>
    </source>
</evidence>
<dbReference type="Proteomes" id="UP000187181">
    <property type="component" value="Unassembled WGS sequence"/>
</dbReference>
<keyword evidence="8 14" id="KW-1133">Transmembrane helix</keyword>
<dbReference type="InterPro" id="IPR003824">
    <property type="entry name" value="UppP"/>
</dbReference>
<proteinExistence type="inferred from homology"/>
<comment type="function">
    <text evidence="14">Catalyzes the dephosphorylation of undecaprenyl diphosphate (UPP). Confers resistance to bacitracin.</text>
</comment>
<dbReference type="Pfam" id="PF02673">
    <property type="entry name" value="BacA"/>
    <property type="match status" value="1"/>
</dbReference>
<evidence type="ECO:0000256" key="3">
    <source>
        <dbReference type="ARBA" id="ARBA00012374"/>
    </source>
</evidence>
<keyword evidence="5 14" id="KW-1003">Cell membrane</keyword>
<feature type="transmembrane region" description="Helical" evidence="14">
    <location>
        <begin position="169"/>
        <end position="190"/>
    </location>
</feature>
<dbReference type="STRING" id="1317125.SAMN05444128_0354"/>
<comment type="subcellular location">
    <subcellularLocation>
        <location evidence="1 14">Cell membrane</location>
        <topology evidence="1 14">Multi-pass membrane protein</topology>
    </subcellularLocation>
</comment>
<evidence type="ECO:0000256" key="9">
    <source>
        <dbReference type="ARBA" id="ARBA00023136"/>
    </source>
</evidence>
<feature type="transmembrane region" description="Helical" evidence="14">
    <location>
        <begin position="44"/>
        <end position="62"/>
    </location>
</feature>
<comment type="miscellaneous">
    <text evidence="14">Bacitracin is thought to be involved in the inhibition of peptidoglycan synthesis by sequestering undecaprenyl diphosphate, thereby reducing the pool of lipid carrier available.</text>
</comment>
<feature type="transmembrane region" description="Helical" evidence="14">
    <location>
        <begin position="69"/>
        <end position="89"/>
    </location>
</feature>
<sequence>MSEWQAIILAIVEGLTEFLPVSSTGHMIIASALMGINELPITKIFAVNIQFGAILSVVVLYWKRFINSFAFYQKLIFAFIPAAVIGFLLNDIVDAMLESVLITALMLVAGGVVLLFVDKWFAHAQESKITYKNALVIGFFQCIAMIPGVSRSAASIIGGLTQGINRKAAAEFSFFLAVPTMLAAASYKLVKDLLKLDISDIITFDLVKIRNSFDVITGDDLRLLLIGNIVAFIVAMIAIRFFINFLTKYGFKMFGYYRIALGIVLLALLAMGVDLRV</sequence>
<keyword evidence="16" id="KW-1185">Reference proteome</keyword>
<feature type="transmembrane region" description="Helical" evidence="14">
    <location>
        <begin position="129"/>
        <end position="149"/>
    </location>
</feature>
<name>A0A1R3WEJ8_9BACT</name>
<dbReference type="GO" id="GO:0071555">
    <property type="term" value="P:cell wall organization"/>
    <property type="evidence" value="ECO:0007669"/>
    <property type="project" value="UniProtKB-KW"/>
</dbReference>
<dbReference type="GO" id="GO:0050380">
    <property type="term" value="F:undecaprenyl-diphosphatase activity"/>
    <property type="evidence" value="ECO:0007669"/>
    <property type="project" value="UniProtKB-UniRule"/>
</dbReference>
<evidence type="ECO:0000256" key="7">
    <source>
        <dbReference type="ARBA" id="ARBA00022801"/>
    </source>
</evidence>
<evidence type="ECO:0000313" key="15">
    <source>
        <dbReference type="EMBL" id="SIT76539.1"/>
    </source>
</evidence>
<gene>
    <name evidence="14" type="primary">uppP</name>
    <name evidence="15" type="ORF">SAMN05444128_0354</name>
</gene>
<organism evidence="15 16">
    <name type="scientific">Pontibacter indicus</name>
    <dbReference type="NCBI Taxonomy" id="1317125"/>
    <lineage>
        <taxon>Bacteria</taxon>
        <taxon>Pseudomonadati</taxon>
        <taxon>Bacteroidota</taxon>
        <taxon>Cytophagia</taxon>
        <taxon>Cytophagales</taxon>
        <taxon>Hymenobacteraceae</taxon>
        <taxon>Pontibacter</taxon>
    </lineage>
</organism>
<feature type="transmembrane region" description="Helical" evidence="14">
    <location>
        <begin position="95"/>
        <end position="117"/>
    </location>
</feature>
<comment type="catalytic activity">
    <reaction evidence="13 14">
        <text>di-trans,octa-cis-undecaprenyl diphosphate + H2O = di-trans,octa-cis-undecaprenyl phosphate + phosphate + H(+)</text>
        <dbReference type="Rhea" id="RHEA:28094"/>
        <dbReference type="ChEBI" id="CHEBI:15377"/>
        <dbReference type="ChEBI" id="CHEBI:15378"/>
        <dbReference type="ChEBI" id="CHEBI:43474"/>
        <dbReference type="ChEBI" id="CHEBI:58405"/>
        <dbReference type="ChEBI" id="CHEBI:60392"/>
        <dbReference type="EC" id="3.6.1.27"/>
    </reaction>
</comment>
<dbReference type="PANTHER" id="PTHR30622">
    <property type="entry name" value="UNDECAPRENYL-DIPHOSPHATASE"/>
    <property type="match status" value="1"/>
</dbReference>
<dbReference type="GO" id="GO:0005886">
    <property type="term" value="C:plasma membrane"/>
    <property type="evidence" value="ECO:0007669"/>
    <property type="project" value="UniProtKB-SubCell"/>
</dbReference>
<protein>
    <recommendedName>
        <fullName evidence="4 14">Undecaprenyl-diphosphatase</fullName>
        <ecNumber evidence="3 14">3.6.1.27</ecNumber>
    </recommendedName>
    <alternativeName>
        <fullName evidence="12 14">Bacitracin resistance protein</fullName>
    </alternativeName>
    <alternativeName>
        <fullName evidence="11 14">Undecaprenyl pyrophosphate phosphatase</fullName>
    </alternativeName>
</protein>
<dbReference type="GO" id="GO:0008360">
    <property type="term" value="P:regulation of cell shape"/>
    <property type="evidence" value="ECO:0007669"/>
    <property type="project" value="UniProtKB-KW"/>
</dbReference>
<keyword evidence="6 14" id="KW-0812">Transmembrane</keyword>
<evidence type="ECO:0000313" key="16">
    <source>
        <dbReference type="Proteomes" id="UP000187181"/>
    </source>
</evidence>
<evidence type="ECO:0000256" key="4">
    <source>
        <dbReference type="ARBA" id="ARBA00021581"/>
    </source>
</evidence>
<keyword evidence="7 14" id="KW-0378">Hydrolase</keyword>
<accession>A0A1R3WEJ8</accession>
<evidence type="ECO:0000256" key="11">
    <source>
        <dbReference type="ARBA" id="ARBA00032707"/>
    </source>
</evidence>
<evidence type="ECO:0000256" key="10">
    <source>
        <dbReference type="ARBA" id="ARBA00023251"/>
    </source>
</evidence>
<dbReference type="EMBL" id="FTPP01000001">
    <property type="protein sequence ID" value="SIT76539.1"/>
    <property type="molecule type" value="Genomic_DNA"/>
</dbReference>
<evidence type="ECO:0000256" key="14">
    <source>
        <dbReference type="HAMAP-Rule" id="MF_01006"/>
    </source>
</evidence>
<reference evidence="16" key="1">
    <citation type="submission" date="2017-01" db="EMBL/GenBank/DDBJ databases">
        <authorList>
            <person name="Varghese N."/>
            <person name="Submissions S."/>
        </authorList>
    </citation>
    <scope>NUCLEOTIDE SEQUENCE [LARGE SCALE GENOMIC DNA]</scope>
    <source>
        <strain evidence="16">LP100</strain>
    </source>
</reference>
<dbReference type="AlphaFoldDB" id="A0A1R3WEJ8"/>
<keyword evidence="14" id="KW-0573">Peptidoglycan synthesis</keyword>
<feature type="transmembrane region" description="Helical" evidence="14">
    <location>
        <begin position="223"/>
        <end position="243"/>
    </location>
</feature>